<dbReference type="InterPro" id="IPR014942">
    <property type="entry name" value="AbiEii"/>
</dbReference>
<proteinExistence type="predicted"/>
<gene>
    <name evidence="1" type="ORF">LCGC14_2141390</name>
</gene>
<evidence type="ECO:0008006" key="2">
    <source>
        <dbReference type="Google" id="ProtNLM"/>
    </source>
</evidence>
<reference evidence="1" key="1">
    <citation type="journal article" date="2015" name="Nature">
        <title>Complex archaea that bridge the gap between prokaryotes and eukaryotes.</title>
        <authorList>
            <person name="Spang A."/>
            <person name="Saw J.H."/>
            <person name="Jorgensen S.L."/>
            <person name="Zaremba-Niedzwiedzka K."/>
            <person name="Martijn J."/>
            <person name="Lind A.E."/>
            <person name="van Eijk R."/>
            <person name="Schleper C."/>
            <person name="Guy L."/>
            <person name="Ettema T.J."/>
        </authorList>
    </citation>
    <scope>NUCLEOTIDE SEQUENCE</scope>
</reference>
<protein>
    <recommendedName>
        <fullName evidence="2">Nucleotidyl transferase AbiEii/AbiGii toxin family protein</fullName>
    </recommendedName>
</protein>
<evidence type="ECO:0000313" key="1">
    <source>
        <dbReference type="EMBL" id="KKL66797.1"/>
    </source>
</evidence>
<name>A0A0F9GUM1_9ZZZZ</name>
<sequence>MKDYVKEIVDEKFSLQDNRNRIREYIQKFLLYILYKKKLYKDLVFVGGTALRFLYQIKRFSENLDFSLSYKAKKYDFKNILKTAEEEFIASGYKIEIKYDMSKNVHNAFLKFPGLLFEYGLSLHKDERISIKIEIDTNPPEGGREEVTVYNSVFMFYILHYDLASLFAGKLHALLCREYTKGRDWYDLLWYLTTFKELEPNFVMLNNAIGQTMRKPFQIDRKNWKDKLRGAIDNFDIKKAKNDVWRFLESPEEIELLTKKSLYELLDVYGSPAI</sequence>
<dbReference type="Pfam" id="PF08843">
    <property type="entry name" value="AbiEii"/>
    <property type="match status" value="1"/>
</dbReference>
<dbReference type="Gene3D" id="3.10.450.620">
    <property type="entry name" value="JHP933, nucleotidyltransferase-like core domain"/>
    <property type="match status" value="1"/>
</dbReference>
<dbReference type="AlphaFoldDB" id="A0A0F9GUM1"/>
<dbReference type="EMBL" id="LAZR01027090">
    <property type="protein sequence ID" value="KKL66797.1"/>
    <property type="molecule type" value="Genomic_DNA"/>
</dbReference>
<accession>A0A0F9GUM1</accession>
<organism evidence="1">
    <name type="scientific">marine sediment metagenome</name>
    <dbReference type="NCBI Taxonomy" id="412755"/>
    <lineage>
        <taxon>unclassified sequences</taxon>
        <taxon>metagenomes</taxon>
        <taxon>ecological metagenomes</taxon>
    </lineage>
</organism>
<comment type="caution">
    <text evidence="1">The sequence shown here is derived from an EMBL/GenBank/DDBJ whole genome shotgun (WGS) entry which is preliminary data.</text>
</comment>